<evidence type="ECO:0008006" key="3">
    <source>
        <dbReference type="Google" id="ProtNLM"/>
    </source>
</evidence>
<dbReference type="RefSeq" id="WP_378111383.1">
    <property type="nucleotide sequence ID" value="NZ_JBHSNC010000024.1"/>
</dbReference>
<keyword evidence="2" id="KW-1185">Reference proteome</keyword>
<evidence type="ECO:0000313" key="1">
    <source>
        <dbReference type="EMBL" id="MFC5529510.1"/>
    </source>
</evidence>
<dbReference type="EMBL" id="JBHSNC010000024">
    <property type="protein sequence ID" value="MFC5529510.1"/>
    <property type="molecule type" value="Genomic_DNA"/>
</dbReference>
<name>A0ABW0QZI2_9BACL</name>
<gene>
    <name evidence="1" type="ORF">ACFPQ4_08615</name>
</gene>
<organism evidence="1 2">
    <name type="scientific">Cohnella yongneupensis</name>
    <dbReference type="NCBI Taxonomy" id="425006"/>
    <lineage>
        <taxon>Bacteria</taxon>
        <taxon>Bacillati</taxon>
        <taxon>Bacillota</taxon>
        <taxon>Bacilli</taxon>
        <taxon>Bacillales</taxon>
        <taxon>Paenibacillaceae</taxon>
        <taxon>Cohnella</taxon>
    </lineage>
</organism>
<comment type="caution">
    <text evidence="1">The sequence shown here is derived from an EMBL/GenBank/DDBJ whole genome shotgun (WGS) entry which is preliminary data.</text>
</comment>
<accession>A0ABW0QZI2</accession>
<reference evidence="2" key="1">
    <citation type="journal article" date="2019" name="Int. J. Syst. Evol. Microbiol.">
        <title>The Global Catalogue of Microorganisms (GCM) 10K type strain sequencing project: providing services to taxonomists for standard genome sequencing and annotation.</title>
        <authorList>
            <consortium name="The Broad Institute Genomics Platform"/>
            <consortium name="The Broad Institute Genome Sequencing Center for Infectious Disease"/>
            <person name="Wu L."/>
            <person name="Ma J."/>
        </authorList>
    </citation>
    <scope>NUCLEOTIDE SEQUENCE [LARGE SCALE GENOMIC DNA]</scope>
    <source>
        <strain evidence="2">CGMCC 1.18578</strain>
    </source>
</reference>
<sequence length="103" mass="12404">MNQQLLMNFAEAIQHKQIVRLTFRTKDNRTLMRRCAPLDLAPSLRANNKHYKFHFWDYDSVPKPHLLSISPEQIIGLEIMQEHFDPKQVVTWNARWTIARDWF</sequence>
<proteinExistence type="predicted"/>
<protein>
    <recommendedName>
        <fullName evidence="3">WYL domain-containing protein</fullName>
    </recommendedName>
</protein>
<evidence type="ECO:0000313" key="2">
    <source>
        <dbReference type="Proteomes" id="UP001596108"/>
    </source>
</evidence>
<dbReference type="Proteomes" id="UP001596108">
    <property type="component" value="Unassembled WGS sequence"/>
</dbReference>